<dbReference type="AlphaFoldDB" id="A0AAN9YK24"/>
<dbReference type="CDD" id="cd18186">
    <property type="entry name" value="BTB_POZ_ZBTB_KLHL-like"/>
    <property type="match status" value="1"/>
</dbReference>
<protein>
    <recommendedName>
        <fullName evidence="1">BTB domain-containing protein</fullName>
    </recommendedName>
</protein>
<proteinExistence type="predicted"/>
<dbReference type="Proteomes" id="UP001320245">
    <property type="component" value="Unassembled WGS sequence"/>
</dbReference>
<dbReference type="SUPFAM" id="SSF54695">
    <property type="entry name" value="POZ domain"/>
    <property type="match status" value="1"/>
</dbReference>
<name>A0AAN9YK24_9PEZI</name>
<dbReference type="InterPro" id="IPR000210">
    <property type="entry name" value="BTB/POZ_dom"/>
</dbReference>
<dbReference type="SMART" id="SM00225">
    <property type="entry name" value="BTB"/>
    <property type="match status" value="1"/>
</dbReference>
<accession>A0AAN9YK24</accession>
<reference evidence="2 3" key="1">
    <citation type="journal article" date="2023" name="PLoS ONE">
        <title>Cytospora paraplurivora sp. nov. isolated from orchards with fruit tree decline syndrome in Ontario, Canada.</title>
        <authorList>
            <person name="Ilyukhin E."/>
            <person name="Nguyen H.D.T."/>
            <person name="Castle A.J."/>
            <person name="Ellouze W."/>
        </authorList>
    </citation>
    <scope>NUCLEOTIDE SEQUENCE [LARGE SCALE GENOMIC DNA]</scope>
    <source>
        <strain evidence="2 3">FDS-564</strain>
    </source>
</reference>
<dbReference type="Pfam" id="PF00651">
    <property type="entry name" value="BTB"/>
    <property type="match status" value="1"/>
</dbReference>
<dbReference type="EMBL" id="JAJSPL020000007">
    <property type="protein sequence ID" value="KAK7745819.1"/>
    <property type="molecule type" value="Genomic_DNA"/>
</dbReference>
<feature type="domain" description="BTB" evidence="1">
    <location>
        <begin position="296"/>
        <end position="363"/>
    </location>
</feature>
<comment type="caution">
    <text evidence="2">The sequence shown here is derived from an EMBL/GenBank/DDBJ whole genome shotgun (WGS) entry which is preliminary data.</text>
</comment>
<evidence type="ECO:0000259" key="1">
    <source>
        <dbReference type="PROSITE" id="PS50097"/>
    </source>
</evidence>
<organism evidence="2 3">
    <name type="scientific">Cytospora paraplurivora</name>
    <dbReference type="NCBI Taxonomy" id="2898453"/>
    <lineage>
        <taxon>Eukaryota</taxon>
        <taxon>Fungi</taxon>
        <taxon>Dikarya</taxon>
        <taxon>Ascomycota</taxon>
        <taxon>Pezizomycotina</taxon>
        <taxon>Sordariomycetes</taxon>
        <taxon>Sordariomycetidae</taxon>
        <taxon>Diaporthales</taxon>
        <taxon>Cytosporaceae</taxon>
        <taxon>Cytospora</taxon>
    </lineage>
</organism>
<keyword evidence="3" id="KW-1185">Reference proteome</keyword>
<gene>
    <name evidence="2" type="ORF">SLS53_002536</name>
</gene>
<evidence type="ECO:0000313" key="3">
    <source>
        <dbReference type="Proteomes" id="UP001320245"/>
    </source>
</evidence>
<dbReference type="InterPro" id="IPR011333">
    <property type="entry name" value="SKP1/BTB/POZ_sf"/>
</dbReference>
<sequence length="549" mass="61742">MSQGPEQISEALTVIITTSPTPSAPSPELLESILDSFQNLCPALLSCKVVVVFDTFDRIAAENRLKKGSVTAEGAASFPAYKENVKKLILQQFAGRGPEVDTPMVEEEGEAEFGSPCMPGNSTSFSVRRTEDRRVIFIEPSERLGFGLAVRSALRLVETPYVWVQQHDWILQASIPVQSILEVMMESGEDAPVKYVCLPSPRMLGYAESPHVQSFPGLRRLSSSLKRDFTSSEGRIPLTPLFFWHDKTHIASTEHYLSSVFSSRLAMPRGAFIEDHIGQRARNQMKEGLLASGEGADATVICINQTWRVHKAILCHRSEWFRIALMGEFQEARSSRVTITEWRENEVDLLLHWIYTGVVDVDKYLANMTPLMAQVKVWQIADFFCLPGLTRAALAARDRLLQTWTKHYSTNHQDLAHLGDDHVVSVVQDLRALYKLSIDMKVIRETFLLPYLAVLLLGTRFFAQTEAFKMLILEEPEFAQDWALGLMRGVGSTIMPLDARQCNPFCEVCGQHVTTPTGNYPVWAQERRVAVFCPDCLPTPTWEDWTGTT</sequence>
<evidence type="ECO:0000313" key="2">
    <source>
        <dbReference type="EMBL" id="KAK7745819.1"/>
    </source>
</evidence>
<dbReference type="Gene3D" id="3.30.710.10">
    <property type="entry name" value="Potassium Channel Kv1.1, Chain A"/>
    <property type="match status" value="1"/>
</dbReference>
<dbReference type="PROSITE" id="PS50097">
    <property type="entry name" value="BTB"/>
    <property type="match status" value="1"/>
</dbReference>
<dbReference type="PANTHER" id="PTHR24413">
    <property type="entry name" value="SPECKLE-TYPE POZ PROTEIN"/>
    <property type="match status" value="1"/>
</dbReference>